<dbReference type="Proteomes" id="UP000016496">
    <property type="component" value="Unassembled WGS sequence"/>
</dbReference>
<evidence type="ECO:0000256" key="1">
    <source>
        <dbReference type="SAM" id="Phobius"/>
    </source>
</evidence>
<reference evidence="2 3" key="1">
    <citation type="submission" date="2013-08" db="EMBL/GenBank/DDBJ databases">
        <authorList>
            <person name="Weinstock G."/>
            <person name="Sodergren E."/>
            <person name="Wylie T."/>
            <person name="Fulton L."/>
            <person name="Fulton R."/>
            <person name="Fronick C."/>
            <person name="O'Laughlin M."/>
            <person name="Godfrey J."/>
            <person name="Miner T."/>
            <person name="Herter B."/>
            <person name="Appelbaum E."/>
            <person name="Cordes M."/>
            <person name="Lek S."/>
            <person name="Wollam A."/>
            <person name="Pepin K.H."/>
            <person name="Palsikar V.B."/>
            <person name="Mitreva M."/>
            <person name="Wilson R.K."/>
        </authorList>
    </citation>
    <scope>NUCLEOTIDE SEQUENCE [LARGE SCALE GENOMIC DNA]</scope>
    <source>
        <strain evidence="2 3">F0041</strain>
    </source>
</reference>
<dbReference type="HOGENOM" id="CLU_1575383_0_0_10"/>
<dbReference type="PATRIC" id="fig|1321819.3.peg.955"/>
<comment type="caution">
    <text evidence="2">The sequence shown here is derived from an EMBL/GenBank/DDBJ whole genome shotgun (WGS) entry which is preliminary data.</text>
</comment>
<gene>
    <name evidence="2" type="ORF">HMPREF1981_01031</name>
</gene>
<feature type="transmembrane region" description="Helical" evidence="1">
    <location>
        <begin position="60"/>
        <end position="81"/>
    </location>
</feature>
<protein>
    <submittedName>
        <fullName evidence="2">Uncharacterized protein</fullName>
    </submittedName>
</protein>
<evidence type="ECO:0000313" key="3">
    <source>
        <dbReference type="Proteomes" id="UP000016496"/>
    </source>
</evidence>
<keyword evidence="1" id="KW-0812">Transmembrane</keyword>
<sequence length="169" mass="19102">MKRRIFNYMTATFLGLSLAGIAGAILVYRKLPAGRWLALLPAALCMATSFLSFNLDREEVVLWMMLGVFFLIPYFLLRYLLHRNGMDKPFEKYLVGNIYVLPAVALIVQLGDKKYQTKSWEGYGISMVQSMDGTQTVTIYAGENTVAYSVYARLKYELDNGVLTILGTQ</sequence>
<accession>U2CNW4</accession>
<dbReference type="AlphaFoldDB" id="U2CNW4"/>
<keyword evidence="1" id="KW-1133">Transmembrane helix</keyword>
<keyword evidence="1" id="KW-0472">Membrane</keyword>
<dbReference type="RefSeq" id="WP_021644393.1">
    <property type="nucleotide sequence ID" value="NZ_KE993071.1"/>
</dbReference>
<organism evidence="2 3">
    <name type="scientific">Bacteroides pyogenes F0041</name>
    <dbReference type="NCBI Taxonomy" id="1321819"/>
    <lineage>
        <taxon>Bacteria</taxon>
        <taxon>Pseudomonadati</taxon>
        <taxon>Bacteroidota</taxon>
        <taxon>Bacteroidia</taxon>
        <taxon>Bacteroidales</taxon>
        <taxon>Bacteroidaceae</taxon>
        <taxon>Bacteroides</taxon>
    </lineage>
</organism>
<evidence type="ECO:0000313" key="2">
    <source>
        <dbReference type="EMBL" id="ERI86210.1"/>
    </source>
</evidence>
<dbReference type="EMBL" id="AWSV01000057">
    <property type="protein sequence ID" value="ERI86210.1"/>
    <property type="molecule type" value="Genomic_DNA"/>
</dbReference>
<feature type="transmembrane region" description="Helical" evidence="1">
    <location>
        <begin position="93"/>
        <end position="111"/>
    </location>
</feature>
<feature type="transmembrane region" description="Helical" evidence="1">
    <location>
        <begin position="33"/>
        <end position="53"/>
    </location>
</feature>
<name>U2CNW4_9BACE</name>
<proteinExistence type="predicted"/>